<evidence type="ECO:0000313" key="2">
    <source>
        <dbReference type="Proteomes" id="UP000245712"/>
    </source>
</evidence>
<proteinExistence type="predicted"/>
<protein>
    <submittedName>
        <fullName evidence="1">Uncharacterized protein</fullName>
    </submittedName>
</protein>
<dbReference type="RefSeq" id="WP_116614999.1">
    <property type="nucleotide sequence ID" value="NZ_QEOB01000042.1"/>
</dbReference>
<dbReference type="EMBL" id="QEOB01000042">
    <property type="protein sequence ID" value="PVX61275.1"/>
    <property type="molecule type" value="Genomic_DNA"/>
</dbReference>
<keyword evidence="2" id="KW-1185">Reference proteome</keyword>
<name>A0ABX5KAT3_9BURK</name>
<evidence type="ECO:0000313" key="1">
    <source>
        <dbReference type="EMBL" id="PVX61275.1"/>
    </source>
</evidence>
<organism evidence="1 2">
    <name type="scientific">Paraburkholderia unamae</name>
    <dbReference type="NCBI Taxonomy" id="219649"/>
    <lineage>
        <taxon>Bacteria</taxon>
        <taxon>Pseudomonadati</taxon>
        <taxon>Pseudomonadota</taxon>
        <taxon>Betaproteobacteria</taxon>
        <taxon>Burkholderiales</taxon>
        <taxon>Burkholderiaceae</taxon>
        <taxon>Paraburkholderia</taxon>
    </lineage>
</organism>
<accession>A0ABX5KAT3</accession>
<comment type="caution">
    <text evidence="1">The sequence shown here is derived from an EMBL/GenBank/DDBJ whole genome shotgun (WGS) entry which is preliminary data.</text>
</comment>
<sequence>MAVDLSWVFKKSKPEPVSGWESAFADSRAHGHNTDAYTFQIAWAYAEDHFKRQPRFSETSCSQCGKDLGPGDAGVSSCSEHGA</sequence>
<gene>
    <name evidence="1" type="ORF">C7402_14268</name>
</gene>
<dbReference type="Proteomes" id="UP000245712">
    <property type="component" value="Unassembled WGS sequence"/>
</dbReference>
<reference evidence="1 2" key="1">
    <citation type="submission" date="2018-05" db="EMBL/GenBank/DDBJ databases">
        <title>Genomic Encyclopedia of Type Strains, Phase IV (KMG-V): Genome sequencing to study the core and pangenomes of soil and plant-associated prokaryotes.</title>
        <authorList>
            <person name="Whitman W."/>
        </authorList>
    </citation>
    <scope>NUCLEOTIDE SEQUENCE [LARGE SCALE GENOMIC DNA]</scope>
    <source>
        <strain evidence="1 2">SCZa-39</strain>
    </source>
</reference>